<feature type="compositionally biased region" description="Low complexity" evidence="1">
    <location>
        <begin position="211"/>
        <end position="222"/>
    </location>
</feature>
<feature type="domain" description="HAM1-like N-terminal" evidence="3">
    <location>
        <begin position="2"/>
        <end position="212"/>
    </location>
</feature>
<protein>
    <submittedName>
        <fullName evidence="4">Uncharacterized protein</fullName>
    </submittedName>
</protein>
<dbReference type="AlphaFoldDB" id="A0A2T3AX86"/>
<dbReference type="InterPro" id="IPR027842">
    <property type="entry name" value="HAM1-like_C"/>
</dbReference>
<proteinExistence type="predicted"/>
<dbReference type="Gene3D" id="3.15.10.10">
    <property type="entry name" value="Bactericidal permeability-increasing protein, domain 1"/>
    <property type="match status" value="1"/>
</dbReference>
<dbReference type="OrthoDB" id="19394at2759"/>
<feature type="domain" description="HAM1-like N-terminal" evidence="3">
    <location>
        <begin position="217"/>
        <end position="581"/>
    </location>
</feature>
<feature type="region of interest" description="Disordered" evidence="1">
    <location>
        <begin position="206"/>
        <end position="233"/>
    </location>
</feature>
<feature type="compositionally biased region" description="Polar residues" evidence="1">
    <location>
        <begin position="838"/>
        <end position="853"/>
    </location>
</feature>
<dbReference type="EMBL" id="KZ679014">
    <property type="protein sequence ID" value="PSS13271.1"/>
    <property type="molecule type" value="Genomic_DNA"/>
</dbReference>
<dbReference type="Pfam" id="PF19343">
    <property type="entry name" value="HAM1_N"/>
    <property type="match status" value="2"/>
</dbReference>
<evidence type="ECO:0000259" key="3">
    <source>
        <dbReference type="Pfam" id="PF19343"/>
    </source>
</evidence>
<evidence type="ECO:0000313" key="4">
    <source>
        <dbReference type="EMBL" id="PSS13271.1"/>
    </source>
</evidence>
<accession>A0A2T3AX86</accession>
<feature type="region of interest" description="Disordered" evidence="1">
    <location>
        <begin position="829"/>
        <end position="853"/>
    </location>
</feature>
<dbReference type="Pfam" id="PF14613">
    <property type="entry name" value="HAM1_C"/>
    <property type="match status" value="1"/>
</dbReference>
<evidence type="ECO:0000256" key="1">
    <source>
        <dbReference type="SAM" id="MobiDB-lite"/>
    </source>
</evidence>
<feature type="domain" description="HAM1-like C-terminal" evidence="2">
    <location>
        <begin position="595"/>
        <end position="753"/>
    </location>
</feature>
<dbReference type="STRING" id="857342.A0A2T3AX86"/>
<reference evidence="4 5" key="1">
    <citation type="journal article" date="2018" name="New Phytol.">
        <title>Comparative genomics and transcriptomics depict ericoid mycorrhizal fungi as versatile saprotrophs and plant mutualists.</title>
        <authorList>
            <person name="Martino E."/>
            <person name="Morin E."/>
            <person name="Grelet G.A."/>
            <person name="Kuo A."/>
            <person name="Kohler A."/>
            <person name="Daghino S."/>
            <person name="Barry K.W."/>
            <person name="Cichocki N."/>
            <person name="Clum A."/>
            <person name="Dockter R.B."/>
            <person name="Hainaut M."/>
            <person name="Kuo R.C."/>
            <person name="LaButti K."/>
            <person name="Lindahl B.D."/>
            <person name="Lindquist E.A."/>
            <person name="Lipzen A."/>
            <person name="Khouja H.R."/>
            <person name="Magnuson J."/>
            <person name="Murat C."/>
            <person name="Ohm R.A."/>
            <person name="Singer S.W."/>
            <person name="Spatafora J.W."/>
            <person name="Wang M."/>
            <person name="Veneault-Fourrey C."/>
            <person name="Henrissat B."/>
            <person name="Grigoriev I.V."/>
            <person name="Martin F.M."/>
            <person name="Perotto S."/>
        </authorList>
    </citation>
    <scope>NUCLEOTIDE SEQUENCE [LARGE SCALE GENOMIC DNA]</scope>
    <source>
        <strain evidence="4 5">ATCC 22711</strain>
    </source>
</reference>
<gene>
    <name evidence="4" type="ORF">M430DRAFT_267162</name>
</gene>
<dbReference type="InParanoid" id="A0A2T3AX86"/>
<dbReference type="InterPro" id="IPR045967">
    <property type="entry name" value="HAM1-like_N"/>
</dbReference>
<organism evidence="4 5">
    <name type="scientific">Amorphotheca resinae ATCC 22711</name>
    <dbReference type="NCBI Taxonomy" id="857342"/>
    <lineage>
        <taxon>Eukaryota</taxon>
        <taxon>Fungi</taxon>
        <taxon>Dikarya</taxon>
        <taxon>Ascomycota</taxon>
        <taxon>Pezizomycotina</taxon>
        <taxon>Leotiomycetes</taxon>
        <taxon>Helotiales</taxon>
        <taxon>Amorphothecaceae</taxon>
        <taxon>Amorphotheca</taxon>
    </lineage>
</organism>
<name>A0A2T3AX86_AMORE</name>
<feature type="region of interest" description="Disordered" evidence="1">
    <location>
        <begin position="747"/>
        <end position="771"/>
    </location>
</feature>
<evidence type="ECO:0000259" key="2">
    <source>
        <dbReference type="Pfam" id="PF14613"/>
    </source>
</evidence>
<evidence type="ECO:0000313" key="5">
    <source>
        <dbReference type="Proteomes" id="UP000241818"/>
    </source>
</evidence>
<keyword evidence="5" id="KW-1185">Reference proteome</keyword>
<dbReference type="Proteomes" id="UP000241818">
    <property type="component" value="Unassembled WGS sequence"/>
</dbReference>
<dbReference type="PANTHER" id="PTHR31138:SF1">
    <property type="entry name" value="PDZ DOMAIN-CONTAINING PROTEIN"/>
    <property type="match status" value="1"/>
</dbReference>
<dbReference type="PANTHER" id="PTHR31138">
    <property type="entry name" value="CHROMOSOME 19, WHOLE GENOME SHOTGUN SEQUENCE"/>
    <property type="match status" value="1"/>
</dbReference>
<dbReference type="GeneID" id="36573519"/>
<dbReference type="RefSeq" id="XP_024719262.1">
    <property type="nucleotide sequence ID" value="XM_024865438.1"/>
</dbReference>
<sequence>MPSATVNRPTNIKEEEADINRKLQLYGIVTAFKNGKLPSNEQIDIALNSFLASRPMTAPSSKLSPEARALVKDLREVVEQAKVLLLTKNAGNLLQDLIWQSEHLEAEAVSRPETPVDRETAQRHAHKALEGLRTLGTLIITNGQFRKLLNDATLLLRDIAGDAATKAATKVKPSQEQLRHIDEPAEEGVWHDAPDISVDKIKGRFKTTKPTGAEGEAGAEAGTTKRRLSDMVSKDTYEQARINRERTQDYLAGKVPQERRDQTIWRLRKMVVEIQSHPDYAQAIDTLLYLAETYFGHAQTIGQKSTGAVQDARSNDALRLAEADLKTLIERSANGTSTDDLFDAINNIYRDADKDPELKSWFKHLNQYIRKCLQQQGYIMEKSATEEWNVIYDRGNFLLRDRYRNHTDRIVDEIKFLGDQFEQDPINKRFGLSMQKLFRDLGYDEYGKPALKPYLVKDLTEVIIPAAFENIRYVPIPRIEYSDPAIDAIVENLVIESDNLMPNIIEVANDNYFRYGRKKVANKNIHSVSVSVSGIQMDMRDVSYYVKRKQGSPKLTDIGIADIFLGGSGLSFKMKMSSVDRLDQQNFFKVDRVDVDVRNFKIRIKRSRHKILFALAKGMMLKVLRPAIQKVLEQKIKEQVHQLDSMAYQIKLEADRAKKMVAEHPEEAPNVYSRYVKAAQKQLMQGKQKTAEVSAEKKVNVTITKDDSIFPDIKLPGGISTKATEYKHLGMSGNKWESPIFRLGTASTTSDLPSVPRITRKPHPVTGGGLREPQKVEKVEKVEKLEKPDTAQAAAIATTAETEGFAKGLTPGDTSLFKKEVDKAFGKEEPSLTALDTGHTTLGANNPVLTGTA</sequence>